<dbReference type="RefSeq" id="WP_219079566.1">
    <property type="nucleotide sequence ID" value="NZ_JAHBBD010000001.1"/>
</dbReference>
<sequence length="513" mass="52995">MSADEPRKSLPRARGRAWRVVLGLISMLVIVAVFAAALFLRPFASLVDRAAVGSSAVTNEVSTEQLQAYCPSRMDLVDTEAYGDSEFQVSTGNVASSARYAAFGSVYRAQVSPLGPDYATDSETLADQEDGDVLTLAGDVDDGARVMDTRLLASENGTGSAASVVSWATEGDIQGLSASTCVVPSLEHAFLLTDTQSGVTQQLIVANPTDRATAITIQAWGTADGERLALSTGNTMTVDAYGEASVDLGAAASGQDGVYVTLSSDETPVAAVVRTVRMDGLTARGSDYALPVDAASRGAMLPGVREGDETAVEVFGESDGDVTVYWVGEDGLTQAAQGTVSANRVAVFDLQTAPEGVRGVFVDASTPVAAGARIQRSGGDGQADFALVRAAEPAASSAVVLPDGVDGELTLMNDSSASARVTLHAYDADGVEVDERTVTLDARSAQSLAVADLEGEARMLTLDDEDAAVGWGVRLSHPDVDDAGLAGIAYLGATALTPVRETVSARNDQSIVR</sequence>
<evidence type="ECO:0000313" key="2">
    <source>
        <dbReference type="EMBL" id="MBW3081881.1"/>
    </source>
</evidence>
<name>A0ABS6W5V0_9BIFI</name>
<keyword evidence="3" id="KW-1185">Reference proteome</keyword>
<evidence type="ECO:0008006" key="4">
    <source>
        <dbReference type="Google" id="ProtNLM"/>
    </source>
</evidence>
<dbReference type="Proteomes" id="UP000812844">
    <property type="component" value="Unassembled WGS sequence"/>
</dbReference>
<dbReference type="InterPro" id="IPR043777">
    <property type="entry name" value="DUF5719"/>
</dbReference>
<keyword evidence="1" id="KW-1133">Transmembrane helix</keyword>
<keyword evidence="1" id="KW-0812">Transmembrane</keyword>
<reference evidence="2 3" key="1">
    <citation type="submission" date="2021-05" db="EMBL/GenBank/DDBJ databases">
        <title>Phylogenetic classification of ten novel species belonging to the genus Bifidobacterium comprising B. colchicus sp. nov., B. abeli sp. nov., B. bicoloris sp. nov., B. guerezis sp. nov., B. rosaliae sp. nov., B. santillanensis sp. nov., B. argentati sp. nov., B. amazzoni sp. nov., B. pluviali sp. nov., and B. pinnaculum sp. nov.</title>
        <authorList>
            <person name="Lugli G.A."/>
            <person name="Ruiz Garcia L."/>
            <person name="Margolles A."/>
            <person name="Ventura M."/>
        </authorList>
    </citation>
    <scope>NUCLEOTIDE SEQUENCE [LARGE SCALE GENOMIC DNA]</scope>
    <source>
        <strain evidence="2 3">6T3</strain>
    </source>
</reference>
<keyword evidence="1" id="KW-0472">Membrane</keyword>
<protein>
    <recommendedName>
        <fullName evidence="4">Organic solvents resistance ABC transporter permease</fullName>
    </recommendedName>
</protein>
<evidence type="ECO:0000313" key="3">
    <source>
        <dbReference type="Proteomes" id="UP000812844"/>
    </source>
</evidence>
<accession>A0ABS6W5V0</accession>
<organism evidence="2 3">
    <name type="scientific">Bifidobacterium phasiani</name>
    <dbReference type="NCBI Taxonomy" id="2834431"/>
    <lineage>
        <taxon>Bacteria</taxon>
        <taxon>Bacillati</taxon>
        <taxon>Actinomycetota</taxon>
        <taxon>Actinomycetes</taxon>
        <taxon>Bifidobacteriales</taxon>
        <taxon>Bifidobacteriaceae</taxon>
        <taxon>Bifidobacterium</taxon>
    </lineage>
</organism>
<comment type="caution">
    <text evidence="2">The sequence shown here is derived from an EMBL/GenBank/DDBJ whole genome shotgun (WGS) entry which is preliminary data.</text>
</comment>
<proteinExistence type="predicted"/>
<dbReference type="Pfam" id="PF18986">
    <property type="entry name" value="DUF5719"/>
    <property type="match status" value="1"/>
</dbReference>
<evidence type="ECO:0000256" key="1">
    <source>
        <dbReference type="SAM" id="Phobius"/>
    </source>
</evidence>
<feature type="transmembrane region" description="Helical" evidence="1">
    <location>
        <begin position="20"/>
        <end position="40"/>
    </location>
</feature>
<dbReference type="EMBL" id="JAHBBD010000001">
    <property type="protein sequence ID" value="MBW3081881.1"/>
    <property type="molecule type" value="Genomic_DNA"/>
</dbReference>
<gene>
    <name evidence="2" type="ORF">KIH73_00535</name>
</gene>